<organism evidence="1">
    <name type="scientific">marine sediment metagenome</name>
    <dbReference type="NCBI Taxonomy" id="412755"/>
    <lineage>
        <taxon>unclassified sequences</taxon>
        <taxon>metagenomes</taxon>
        <taxon>ecological metagenomes</taxon>
    </lineage>
</organism>
<comment type="caution">
    <text evidence="1">The sequence shown here is derived from an EMBL/GenBank/DDBJ whole genome shotgun (WGS) entry which is preliminary data.</text>
</comment>
<name>X1H7S8_9ZZZZ</name>
<proteinExistence type="predicted"/>
<reference evidence="1" key="1">
    <citation type="journal article" date="2014" name="Front. Microbiol.">
        <title>High frequency of phylogenetically diverse reductive dehalogenase-homologous genes in deep subseafloor sedimentary metagenomes.</title>
        <authorList>
            <person name="Kawai M."/>
            <person name="Futagami T."/>
            <person name="Toyoda A."/>
            <person name="Takaki Y."/>
            <person name="Nishi S."/>
            <person name="Hori S."/>
            <person name="Arai W."/>
            <person name="Tsubouchi T."/>
            <person name="Morono Y."/>
            <person name="Uchiyama I."/>
            <person name="Ito T."/>
            <person name="Fujiyama A."/>
            <person name="Inagaki F."/>
            <person name="Takami H."/>
        </authorList>
    </citation>
    <scope>NUCLEOTIDE SEQUENCE</scope>
    <source>
        <strain evidence="1">Expedition CK06-06</strain>
    </source>
</reference>
<dbReference type="EMBL" id="BARU01017881">
    <property type="protein sequence ID" value="GAH49899.1"/>
    <property type="molecule type" value="Genomic_DNA"/>
</dbReference>
<gene>
    <name evidence="1" type="ORF">S03H2_29606</name>
</gene>
<sequence length="86" mass="8984">MAEMESVEKDMMKTMVVIMGLAILASVIQGMIPQPAPDPIPPGEVLLSNLVIEPLEVNVGETVTIGVTATNIGEAGGSYEVTCEVI</sequence>
<dbReference type="AlphaFoldDB" id="X1H7S8"/>
<accession>X1H7S8</accession>
<protein>
    <recommendedName>
        <fullName evidence="2">CARDB domain-containing protein</fullName>
    </recommendedName>
</protein>
<evidence type="ECO:0000313" key="1">
    <source>
        <dbReference type="EMBL" id="GAH49899.1"/>
    </source>
</evidence>
<evidence type="ECO:0008006" key="2">
    <source>
        <dbReference type="Google" id="ProtNLM"/>
    </source>
</evidence>